<dbReference type="Gene3D" id="2.40.160.60">
    <property type="entry name" value="Outer membrane protein transport protein (OMPP1/FadL/TodX)"/>
    <property type="match status" value="1"/>
</dbReference>
<dbReference type="AlphaFoldDB" id="A0A235BYI0"/>
<proteinExistence type="predicted"/>
<reference evidence="1 2" key="1">
    <citation type="submission" date="2017-07" db="EMBL/GenBank/DDBJ databases">
        <title>Recovery of genomes from metagenomes via a dereplication, aggregation, and scoring strategy.</title>
        <authorList>
            <person name="Sieber C.M."/>
            <person name="Probst A.J."/>
            <person name="Sharrar A."/>
            <person name="Thomas B.C."/>
            <person name="Hess M."/>
            <person name="Tringe S.G."/>
            <person name="Banfield J.F."/>
        </authorList>
    </citation>
    <scope>NUCLEOTIDE SEQUENCE [LARGE SCALE GENOMIC DNA]</scope>
    <source>
        <strain evidence="1">JGI_Cruoil_03_44_89</strain>
    </source>
</reference>
<comment type="caution">
    <text evidence="1">The sequence shown here is derived from an EMBL/GenBank/DDBJ whole genome shotgun (WGS) entry which is preliminary data.</text>
</comment>
<dbReference type="Proteomes" id="UP000215215">
    <property type="component" value="Unassembled WGS sequence"/>
</dbReference>
<protein>
    <recommendedName>
        <fullName evidence="3">DUF5723 domain-containing protein</fullName>
    </recommendedName>
</protein>
<sequence length="368" mass="41415">MSYYHFLLMGGIINSKIIKVMGLFYCLLFAVSVTGSEREFPLCPILSSKLDALSYSMGESFVFSKGVASIWLNPSRMGHERHITFGVLYEKRNEEQGFWNDDISGILQIIGITYPRSKITFGLSYSVPYDMEMHLDCDHYSTILKNFSIGCELRTSDRLSIGGTLGILWGNSLEEDIWREFKSTVKGLQGSFGLSWKHSPHIETGLIIRTPFFLKGKCEEDYSGPNFWNGYGDTTFTKVFSIDDKLFYPITAIGISIHPCESFAFNTQLTYKYFSLDGTGFFWGNNEIDLNLGGNWDFNNLLSLRFGGYVMLFPSPESEFDNTVAITTGLGIKLPSGSIDIAVGYGESADINYLYGRNPVLLDMTLNF</sequence>
<accession>A0A235BYI0</accession>
<evidence type="ECO:0008006" key="3">
    <source>
        <dbReference type="Google" id="ProtNLM"/>
    </source>
</evidence>
<organism evidence="1 2">
    <name type="scientific">candidate division WOR-3 bacterium JGI_Cruoil_03_44_89</name>
    <dbReference type="NCBI Taxonomy" id="1973748"/>
    <lineage>
        <taxon>Bacteria</taxon>
        <taxon>Bacteria division WOR-3</taxon>
    </lineage>
</organism>
<gene>
    <name evidence="1" type="ORF">CH333_02440</name>
</gene>
<evidence type="ECO:0000313" key="2">
    <source>
        <dbReference type="Proteomes" id="UP000215215"/>
    </source>
</evidence>
<dbReference type="EMBL" id="NOZQ01000047">
    <property type="protein sequence ID" value="OYD16847.1"/>
    <property type="molecule type" value="Genomic_DNA"/>
</dbReference>
<dbReference type="SUPFAM" id="SSF56935">
    <property type="entry name" value="Porins"/>
    <property type="match status" value="1"/>
</dbReference>
<evidence type="ECO:0000313" key="1">
    <source>
        <dbReference type="EMBL" id="OYD16847.1"/>
    </source>
</evidence>
<name>A0A235BYI0_UNCW3</name>